<dbReference type="InterPro" id="IPR011990">
    <property type="entry name" value="TPR-like_helical_dom_sf"/>
</dbReference>
<dbReference type="InterPro" id="IPR016032">
    <property type="entry name" value="Sig_transdc_resp-reg_C-effctor"/>
</dbReference>
<gene>
    <name evidence="3" type="ORF">KHQ06_35090</name>
</gene>
<dbReference type="Gene3D" id="1.25.40.10">
    <property type="entry name" value="Tetratricopeptide repeat domain"/>
    <property type="match status" value="3"/>
</dbReference>
<evidence type="ECO:0000313" key="4">
    <source>
        <dbReference type="Proteomes" id="UP000683310"/>
    </source>
</evidence>
<feature type="compositionally biased region" description="Low complexity" evidence="1">
    <location>
        <begin position="237"/>
        <end position="256"/>
    </location>
</feature>
<accession>A0ABX8CNL8</accession>
<dbReference type="InterPro" id="IPR027417">
    <property type="entry name" value="P-loop_NTPase"/>
</dbReference>
<dbReference type="Gene3D" id="1.10.10.10">
    <property type="entry name" value="Winged helix-like DNA-binding domain superfamily/Winged helix DNA-binding domain"/>
    <property type="match status" value="1"/>
</dbReference>
<dbReference type="InterPro" id="IPR041664">
    <property type="entry name" value="AAA_16"/>
</dbReference>
<dbReference type="EMBL" id="CP074371">
    <property type="protein sequence ID" value="QVI21179.1"/>
    <property type="molecule type" value="Genomic_DNA"/>
</dbReference>
<protein>
    <submittedName>
        <fullName evidence="3">AAA family ATPase</fullName>
    </submittedName>
</protein>
<evidence type="ECO:0000256" key="1">
    <source>
        <dbReference type="SAM" id="MobiDB-lite"/>
    </source>
</evidence>
<dbReference type="SUPFAM" id="SSF46894">
    <property type="entry name" value="C-terminal effector domain of the bipartite response regulators"/>
    <property type="match status" value="1"/>
</dbReference>
<dbReference type="InterPro" id="IPR051677">
    <property type="entry name" value="AfsR-DnrI-RedD_regulator"/>
</dbReference>
<dbReference type="Proteomes" id="UP000683310">
    <property type="component" value="Chromosome"/>
</dbReference>
<dbReference type="SMART" id="SM01043">
    <property type="entry name" value="BTAD"/>
    <property type="match status" value="1"/>
</dbReference>
<name>A0ABX8CNL8_9NOCA</name>
<dbReference type="SUPFAM" id="SSF52540">
    <property type="entry name" value="P-loop containing nucleoside triphosphate hydrolases"/>
    <property type="match status" value="1"/>
</dbReference>
<dbReference type="InterPro" id="IPR005158">
    <property type="entry name" value="BTAD"/>
</dbReference>
<evidence type="ECO:0000313" key="3">
    <source>
        <dbReference type="EMBL" id="QVI21179.1"/>
    </source>
</evidence>
<dbReference type="Pfam" id="PF03704">
    <property type="entry name" value="BTAD"/>
    <property type="match status" value="1"/>
</dbReference>
<sequence length="1089" mass="115458">MMLLMLRIHAFGELEVDLDSDPVALPRGHLVRSLLVWLALHPGPHPRARLCGLFWPDAPDGKARASLRSAVWALRIALGSAAELLYTDRDVIELRRDEVWVDALEFDRLRAAGRLEQAVTICRGELLAAHDEDWVRRSRDEYGRRLGVALAGLAAAAESGGELAPALDWARRRVTVRPLDEEAGRELIRLSAAAGDRAAALASFDRLRDTLRAELGIDPSPSTLALADKLCPRTDDAPTAPSSGTPASAAAPSTAPSALASPWAARPLFGRSDELHRLLDCWHQVRAGTGMVVEVTAEGGLGKTQLVEEVVDIAGRDGARTAIGAPGALGGAPYELWSELLAEALEPGERLPGDTLWADDLARLLPGVAAHWAASSPVAATPQHDQIRLFEAVVEFLGFLAARRPLVVVLEDLHNADPSSLELLRYAGRRLCRIPVLIILTRRPLPPRPSVDGTLAALRARGSLRLELSLQPLSPTAIRHIVRQQARLPKSVEARIVAAVDGNPLLATETARHVAHGAGDPADGLRIATGSALARLSGAGRLFLELMAAAGRDLSRAEIAGLPLLADPAAAATEALGGGLLRVRDTAVGYRHESLRQAVYDDIPPLSRARLHDALAANLAARDTSGRRRAAELAWHLRLAGHHHRAAVELRHAAAAAREVAAMAEAAEYLGQAVELDPDPAGPLLELAEVEAWRGLLAESDAAFERALTLIPAADADALLDAWLRRGRWLRGGICHPREARRSYQAALDVLDRVPGADPWIRVEALAGMAWAEAVAGDPEQAAALLREVDPFTRGRTPPDLIAHDIGVARGHALLRSGEFASGYGPLIAAASAARRAGRPDMAYSALASAAGAAACAGDFARALDFVERCLPLVAPTGLTRLAVYAYTGQAAVLRRLGRTGEAADALRLAADAANRLGITAFEGLVHAEAGQLALAGGEFDTAAAEFRAALAAEAPISRPLTRLRLAEALARGGHGAEAESEIEAVALEPVSDSDFPDTLVARMNRVQGLLAAATGDHARAVARLRAAAAGWQRRTSAATIGRRYAANIIDLGRPPLSGLVEPEREYQLVTAELAALTHPAGSPHAHLR</sequence>
<dbReference type="SUPFAM" id="SSF48452">
    <property type="entry name" value="TPR-like"/>
    <property type="match status" value="3"/>
</dbReference>
<dbReference type="InterPro" id="IPR036388">
    <property type="entry name" value="WH-like_DNA-bd_sf"/>
</dbReference>
<organism evidence="3 4">
    <name type="scientific">Nocardia tengchongensis</name>
    <dbReference type="NCBI Taxonomy" id="2055889"/>
    <lineage>
        <taxon>Bacteria</taxon>
        <taxon>Bacillati</taxon>
        <taxon>Actinomycetota</taxon>
        <taxon>Actinomycetes</taxon>
        <taxon>Mycobacteriales</taxon>
        <taxon>Nocardiaceae</taxon>
        <taxon>Nocardia</taxon>
    </lineage>
</organism>
<dbReference type="PANTHER" id="PTHR35807">
    <property type="entry name" value="TRANSCRIPTIONAL REGULATOR REDD-RELATED"/>
    <property type="match status" value="1"/>
</dbReference>
<keyword evidence="4" id="KW-1185">Reference proteome</keyword>
<reference evidence="3 4" key="1">
    <citation type="submission" date="2021-04" db="EMBL/GenBank/DDBJ databases">
        <title>Nocardia tengchongensis.</title>
        <authorList>
            <person name="Zhuang k."/>
            <person name="Ran Y."/>
            <person name="Li W."/>
        </authorList>
    </citation>
    <scope>NUCLEOTIDE SEQUENCE [LARGE SCALE GENOMIC DNA]</scope>
    <source>
        <strain evidence="3 4">CFH S0057</strain>
    </source>
</reference>
<feature type="domain" description="Bacterial transcriptional activator" evidence="2">
    <location>
        <begin position="101"/>
        <end position="231"/>
    </location>
</feature>
<evidence type="ECO:0000259" key="2">
    <source>
        <dbReference type="SMART" id="SM01043"/>
    </source>
</evidence>
<proteinExistence type="predicted"/>
<dbReference type="Pfam" id="PF13191">
    <property type="entry name" value="AAA_16"/>
    <property type="match status" value="1"/>
</dbReference>
<feature type="region of interest" description="Disordered" evidence="1">
    <location>
        <begin position="232"/>
        <end position="256"/>
    </location>
</feature>